<dbReference type="GO" id="GO:0043200">
    <property type="term" value="P:response to amino acid"/>
    <property type="evidence" value="ECO:0007669"/>
    <property type="project" value="TreeGrafter"/>
</dbReference>
<dbReference type="EMBL" id="FMPI01000030">
    <property type="protein sequence ID" value="SCT48684.1"/>
    <property type="molecule type" value="Genomic_DNA"/>
</dbReference>
<evidence type="ECO:0000256" key="3">
    <source>
        <dbReference type="ARBA" id="ARBA00023163"/>
    </source>
</evidence>
<dbReference type="GO" id="GO:0005829">
    <property type="term" value="C:cytosol"/>
    <property type="evidence" value="ECO:0007669"/>
    <property type="project" value="TreeGrafter"/>
</dbReference>
<evidence type="ECO:0000313" key="5">
    <source>
        <dbReference type="EMBL" id="SCS68323.1"/>
    </source>
</evidence>
<proteinExistence type="predicted"/>
<keyword evidence="2" id="KW-0238">DNA-binding</keyword>
<reference evidence="5 8" key="1">
    <citation type="submission" date="2016-09" db="EMBL/GenBank/DDBJ databases">
        <authorList>
            <consortium name="Pathogen Informatics"/>
        </authorList>
    </citation>
    <scope>NUCLEOTIDE SEQUENCE [LARGE SCALE GENOMIC DNA]</scope>
    <source>
        <strain evidence="5 8">82B</strain>
    </source>
</reference>
<dbReference type="RefSeq" id="WP_069996615.1">
    <property type="nucleotide sequence ID" value="NZ_FMPG01000002.1"/>
</dbReference>
<dbReference type="EMBL" id="FMPG01000002">
    <property type="protein sequence ID" value="SCS68323.1"/>
    <property type="molecule type" value="Genomic_DNA"/>
</dbReference>
<evidence type="ECO:0000313" key="7">
    <source>
        <dbReference type="Proteomes" id="UP000095412"/>
    </source>
</evidence>
<dbReference type="PRINTS" id="PR00033">
    <property type="entry name" value="HTHASNC"/>
</dbReference>
<dbReference type="PANTHER" id="PTHR30154:SF34">
    <property type="entry name" value="TRANSCRIPTIONAL REGULATOR AZLB"/>
    <property type="match status" value="1"/>
</dbReference>
<organism evidence="5 8">
    <name type="scientific">Staphylococcus caeli</name>
    <dbReference type="NCBI Taxonomy" id="2201815"/>
    <lineage>
        <taxon>Bacteria</taxon>
        <taxon>Bacillati</taxon>
        <taxon>Bacillota</taxon>
        <taxon>Bacilli</taxon>
        <taxon>Bacillales</taxon>
        <taxon>Staphylococcaceae</taxon>
        <taxon>Staphylococcus</taxon>
    </lineage>
</organism>
<sequence length="132" mass="15404">MDQTDKRIIALLREDSRQSYKHIAQAVHLSQPAVKERILKLIDRNAITKFTIETPVHNDEVIAFIYIKTTNCQELEIYVSQSVETIHCYRMAGTYNYCLEVHATDNLKLLEFQKSLRVFGPSQLHIITEKIR</sequence>
<dbReference type="Proteomes" id="UP000095412">
    <property type="component" value="Unassembled WGS sequence"/>
</dbReference>
<dbReference type="GO" id="GO:0043565">
    <property type="term" value="F:sequence-specific DNA binding"/>
    <property type="evidence" value="ECO:0007669"/>
    <property type="project" value="InterPro"/>
</dbReference>
<reference evidence="6 7" key="2">
    <citation type="submission" date="2016-09" db="EMBL/GenBank/DDBJ databases">
        <authorList>
            <consortium name="Pathogen Informatics"/>
            <person name="Sun Q."/>
            <person name="Inoue M."/>
        </authorList>
    </citation>
    <scope>NUCLEOTIDE SEQUENCE [LARGE SCALE GENOMIC DNA]</scope>
    <source>
        <strain evidence="6 7">82C</strain>
    </source>
</reference>
<dbReference type="InterPro" id="IPR036390">
    <property type="entry name" value="WH_DNA-bd_sf"/>
</dbReference>
<feature type="domain" description="HTH asnC-type" evidence="4">
    <location>
        <begin position="1"/>
        <end position="52"/>
    </location>
</feature>
<protein>
    <submittedName>
        <fullName evidence="5">AsnC family transcriptional regulator</fullName>
    </submittedName>
</protein>
<dbReference type="SUPFAM" id="SSF46785">
    <property type="entry name" value="Winged helix' DNA-binding domain"/>
    <property type="match status" value="1"/>
</dbReference>
<dbReference type="SMART" id="SM00344">
    <property type="entry name" value="HTH_ASNC"/>
    <property type="match status" value="1"/>
</dbReference>
<dbReference type="Proteomes" id="UP000095768">
    <property type="component" value="Unassembled WGS sequence"/>
</dbReference>
<evidence type="ECO:0000313" key="6">
    <source>
        <dbReference type="EMBL" id="SCT48684.1"/>
    </source>
</evidence>
<keyword evidence="3" id="KW-0804">Transcription</keyword>
<dbReference type="AlphaFoldDB" id="A0A1D4RMD5"/>
<dbReference type="SUPFAM" id="SSF54909">
    <property type="entry name" value="Dimeric alpha+beta barrel"/>
    <property type="match status" value="1"/>
</dbReference>
<keyword evidence="7" id="KW-1185">Reference proteome</keyword>
<dbReference type="InterPro" id="IPR019888">
    <property type="entry name" value="Tscrpt_reg_AsnC-like"/>
</dbReference>
<gene>
    <name evidence="5" type="primary">lrpC</name>
    <name evidence="5" type="ORF">SAMEA2297795_00974</name>
    <name evidence="6" type="ORF">SAMEA2297796_02495</name>
</gene>
<name>A0A1D4RMD5_9STAP</name>
<dbReference type="InterPro" id="IPR036388">
    <property type="entry name" value="WH-like_DNA-bd_sf"/>
</dbReference>
<dbReference type="Pfam" id="PF13404">
    <property type="entry name" value="HTH_AsnC-type"/>
    <property type="match status" value="1"/>
</dbReference>
<evidence type="ECO:0000256" key="1">
    <source>
        <dbReference type="ARBA" id="ARBA00023015"/>
    </source>
</evidence>
<dbReference type="Gene3D" id="3.30.70.920">
    <property type="match status" value="1"/>
</dbReference>
<dbReference type="OrthoDB" id="34294at2"/>
<dbReference type="Gene3D" id="1.10.10.10">
    <property type="entry name" value="Winged helix-like DNA-binding domain superfamily/Winged helix DNA-binding domain"/>
    <property type="match status" value="1"/>
</dbReference>
<evidence type="ECO:0000313" key="8">
    <source>
        <dbReference type="Proteomes" id="UP000095768"/>
    </source>
</evidence>
<evidence type="ECO:0000256" key="2">
    <source>
        <dbReference type="ARBA" id="ARBA00023125"/>
    </source>
</evidence>
<evidence type="ECO:0000259" key="4">
    <source>
        <dbReference type="PROSITE" id="PS50956"/>
    </source>
</evidence>
<keyword evidence="1" id="KW-0805">Transcription regulation</keyword>
<dbReference type="InterPro" id="IPR000485">
    <property type="entry name" value="AsnC-type_HTH_dom"/>
</dbReference>
<accession>A0A1D4RMD5</accession>
<dbReference type="InterPro" id="IPR011008">
    <property type="entry name" value="Dimeric_a/b-barrel"/>
</dbReference>
<dbReference type="PROSITE" id="PS50956">
    <property type="entry name" value="HTH_ASNC_2"/>
    <property type="match status" value="1"/>
</dbReference>
<dbReference type="PANTHER" id="PTHR30154">
    <property type="entry name" value="LEUCINE-RESPONSIVE REGULATORY PROTEIN"/>
    <property type="match status" value="1"/>
</dbReference>